<keyword evidence="6" id="KW-0571">Peptide transport</keyword>
<keyword evidence="8 12" id="KW-1133">Transmembrane helix</keyword>
<protein>
    <recommendedName>
        <fullName evidence="11">Oligopeptide transport system permease protein OppC</fullName>
    </recommendedName>
</protein>
<feature type="transmembrane region" description="Helical" evidence="12">
    <location>
        <begin position="186"/>
        <end position="205"/>
    </location>
</feature>
<evidence type="ECO:0000256" key="5">
    <source>
        <dbReference type="ARBA" id="ARBA00022692"/>
    </source>
</evidence>
<keyword evidence="9 12" id="KW-0472">Membrane</keyword>
<evidence type="ECO:0000313" key="14">
    <source>
        <dbReference type="EMBL" id="MFC5453912.1"/>
    </source>
</evidence>
<dbReference type="EMBL" id="JBHSMQ010000001">
    <property type="protein sequence ID" value="MFC5453912.1"/>
    <property type="molecule type" value="Genomic_DNA"/>
</dbReference>
<keyword evidence="15" id="KW-1185">Reference proteome</keyword>
<evidence type="ECO:0000256" key="3">
    <source>
        <dbReference type="ARBA" id="ARBA00022475"/>
    </source>
</evidence>
<feature type="transmembrane region" description="Helical" evidence="12">
    <location>
        <begin position="294"/>
        <end position="315"/>
    </location>
</feature>
<comment type="caution">
    <text evidence="14">The sequence shown here is derived from an EMBL/GenBank/DDBJ whole genome shotgun (WGS) entry which is preliminary data.</text>
</comment>
<evidence type="ECO:0000256" key="10">
    <source>
        <dbReference type="ARBA" id="ARBA00024202"/>
    </source>
</evidence>
<evidence type="ECO:0000256" key="1">
    <source>
        <dbReference type="ARBA" id="ARBA00004429"/>
    </source>
</evidence>
<reference evidence="15" key="1">
    <citation type="journal article" date="2019" name="Int. J. Syst. Evol. Microbiol.">
        <title>The Global Catalogue of Microorganisms (GCM) 10K type strain sequencing project: providing services to taxonomists for standard genome sequencing and annotation.</title>
        <authorList>
            <consortium name="The Broad Institute Genomics Platform"/>
            <consortium name="The Broad Institute Genome Sequencing Center for Infectious Disease"/>
            <person name="Wu L."/>
            <person name="Ma J."/>
        </authorList>
    </citation>
    <scope>NUCLEOTIDE SEQUENCE [LARGE SCALE GENOMIC DNA]</scope>
    <source>
        <strain evidence="15">CGMCC 4.1469</strain>
    </source>
</reference>
<sequence>MPEGAAPASIARPDGWQILKRNRAALIALGFLACLSLLAIVVPMLLPAELKGTSSASFVPPLQHAVESRTLHVFGTDVNGQDMLYRLLSGARVSLGVGLVGALISLGIGTLYGMISGYAGGRIDGVMMRTIEVLQSVPRILFIMILIAALDDYVKEWVDGLRLYAQAHGWPKFAAMMTDLKAYSKVLVMIVSLGLVEWLTMARIVRGQVLVLREMTFVTASRAMGQSPWGVLRRHLLPNLSTIILTYLTLTIPAVILDESFLSFLGLGIEDPAASWGSLLKDGAQVINPIESKWWLLVFPALLMSASLLALNFLGDGLRDAFDPKSGE</sequence>
<dbReference type="InterPro" id="IPR000515">
    <property type="entry name" value="MetI-like"/>
</dbReference>
<feature type="transmembrane region" description="Helical" evidence="12">
    <location>
        <begin position="24"/>
        <end position="46"/>
    </location>
</feature>
<evidence type="ECO:0000256" key="2">
    <source>
        <dbReference type="ARBA" id="ARBA00022448"/>
    </source>
</evidence>
<evidence type="ECO:0000256" key="11">
    <source>
        <dbReference type="ARBA" id="ARBA00072251"/>
    </source>
</evidence>
<keyword evidence="2 12" id="KW-0813">Transport</keyword>
<feature type="transmembrane region" description="Helical" evidence="12">
    <location>
        <begin position="236"/>
        <end position="257"/>
    </location>
</feature>
<feature type="domain" description="ABC transmembrane type-1" evidence="13">
    <location>
        <begin position="91"/>
        <end position="315"/>
    </location>
</feature>
<comment type="subcellular location">
    <subcellularLocation>
        <location evidence="1">Cell inner membrane</location>
        <topology evidence="1">Multi-pass membrane protein</topology>
    </subcellularLocation>
    <subcellularLocation>
        <location evidence="12">Cell membrane</location>
        <topology evidence="12">Multi-pass membrane protein</topology>
    </subcellularLocation>
</comment>
<dbReference type="Proteomes" id="UP001596052">
    <property type="component" value="Unassembled WGS sequence"/>
</dbReference>
<organism evidence="14 15">
    <name type="scientific">Prosthecobacter fluviatilis</name>
    <dbReference type="NCBI Taxonomy" id="445931"/>
    <lineage>
        <taxon>Bacteria</taxon>
        <taxon>Pseudomonadati</taxon>
        <taxon>Verrucomicrobiota</taxon>
        <taxon>Verrucomicrobiia</taxon>
        <taxon>Verrucomicrobiales</taxon>
        <taxon>Verrucomicrobiaceae</taxon>
        <taxon>Prosthecobacter</taxon>
    </lineage>
</organism>
<dbReference type="Pfam" id="PF00528">
    <property type="entry name" value="BPD_transp_1"/>
    <property type="match status" value="1"/>
</dbReference>
<keyword evidence="7" id="KW-0653">Protein transport</keyword>
<dbReference type="InterPro" id="IPR025966">
    <property type="entry name" value="OppC_N"/>
</dbReference>
<dbReference type="Gene3D" id="1.10.3720.10">
    <property type="entry name" value="MetI-like"/>
    <property type="match status" value="1"/>
</dbReference>
<dbReference type="InterPro" id="IPR035906">
    <property type="entry name" value="MetI-like_sf"/>
</dbReference>
<evidence type="ECO:0000256" key="8">
    <source>
        <dbReference type="ARBA" id="ARBA00022989"/>
    </source>
</evidence>
<accession>A0ABW0KLG3</accession>
<feature type="transmembrane region" description="Helical" evidence="12">
    <location>
        <begin position="93"/>
        <end position="115"/>
    </location>
</feature>
<evidence type="ECO:0000313" key="15">
    <source>
        <dbReference type="Proteomes" id="UP001596052"/>
    </source>
</evidence>
<keyword evidence="5 12" id="KW-0812">Transmembrane</keyword>
<feature type="transmembrane region" description="Helical" evidence="12">
    <location>
        <begin position="136"/>
        <end position="154"/>
    </location>
</feature>
<dbReference type="PANTHER" id="PTHR43386:SF2">
    <property type="entry name" value="OLIGOPEPTIDE TRANSPORT SYSTEM PERMEASE PROTEIN OPPC"/>
    <property type="match status" value="1"/>
</dbReference>
<keyword evidence="4" id="KW-0997">Cell inner membrane</keyword>
<keyword evidence="3" id="KW-1003">Cell membrane</keyword>
<dbReference type="PROSITE" id="PS50928">
    <property type="entry name" value="ABC_TM1"/>
    <property type="match status" value="1"/>
</dbReference>
<proteinExistence type="inferred from homology"/>
<dbReference type="CDD" id="cd06261">
    <property type="entry name" value="TM_PBP2"/>
    <property type="match status" value="1"/>
</dbReference>
<dbReference type="InterPro" id="IPR050366">
    <property type="entry name" value="BP-dependent_transpt_permease"/>
</dbReference>
<evidence type="ECO:0000256" key="4">
    <source>
        <dbReference type="ARBA" id="ARBA00022519"/>
    </source>
</evidence>
<dbReference type="RefSeq" id="WP_377163451.1">
    <property type="nucleotide sequence ID" value="NZ_JBHSMQ010000001.1"/>
</dbReference>
<name>A0ABW0KLG3_9BACT</name>
<evidence type="ECO:0000259" key="13">
    <source>
        <dbReference type="PROSITE" id="PS50928"/>
    </source>
</evidence>
<comment type="similarity">
    <text evidence="10">Belongs to the binding-protein-dependent transport system permease family. OppBC subfamily.</text>
</comment>
<evidence type="ECO:0000256" key="7">
    <source>
        <dbReference type="ARBA" id="ARBA00022927"/>
    </source>
</evidence>
<evidence type="ECO:0000256" key="9">
    <source>
        <dbReference type="ARBA" id="ARBA00023136"/>
    </source>
</evidence>
<evidence type="ECO:0000256" key="12">
    <source>
        <dbReference type="RuleBase" id="RU363032"/>
    </source>
</evidence>
<dbReference type="SUPFAM" id="SSF161098">
    <property type="entry name" value="MetI-like"/>
    <property type="match status" value="1"/>
</dbReference>
<gene>
    <name evidence="14" type="ORF">ACFQDI_03505</name>
</gene>
<evidence type="ECO:0000256" key="6">
    <source>
        <dbReference type="ARBA" id="ARBA00022856"/>
    </source>
</evidence>
<dbReference type="Pfam" id="PF12911">
    <property type="entry name" value="OppC_N"/>
    <property type="match status" value="1"/>
</dbReference>
<dbReference type="PANTHER" id="PTHR43386">
    <property type="entry name" value="OLIGOPEPTIDE TRANSPORT SYSTEM PERMEASE PROTEIN APPC"/>
    <property type="match status" value="1"/>
</dbReference>